<feature type="active site" description="Cysteine sulfenic acid (-SOH) intermediate; for peroxidase activity" evidence="12">
    <location>
        <position position="45"/>
    </location>
</feature>
<dbReference type="GO" id="GO:0008379">
    <property type="term" value="F:thioredoxin peroxidase activity"/>
    <property type="evidence" value="ECO:0007669"/>
    <property type="project" value="TreeGrafter"/>
</dbReference>
<keyword evidence="5" id="KW-0049">Antioxidant</keyword>
<evidence type="ECO:0000256" key="7">
    <source>
        <dbReference type="ARBA" id="ARBA00023157"/>
    </source>
</evidence>
<dbReference type="GO" id="GO:0005737">
    <property type="term" value="C:cytoplasm"/>
    <property type="evidence" value="ECO:0007669"/>
    <property type="project" value="TreeGrafter"/>
</dbReference>
<dbReference type="Gene3D" id="3.40.30.10">
    <property type="entry name" value="Glutaredoxin"/>
    <property type="match status" value="1"/>
</dbReference>
<dbReference type="PANTHER" id="PTHR42801:SF4">
    <property type="entry name" value="AHPC_TSA FAMILY PROTEIN"/>
    <property type="match status" value="1"/>
</dbReference>
<evidence type="ECO:0000256" key="5">
    <source>
        <dbReference type="ARBA" id="ARBA00022862"/>
    </source>
</evidence>
<dbReference type="EMBL" id="RXPE01000004">
    <property type="protein sequence ID" value="RTR29484.1"/>
    <property type="molecule type" value="Genomic_DNA"/>
</dbReference>
<keyword evidence="8" id="KW-0676">Redox-active center</keyword>
<keyword evidence="4" id="KW-0575">Peroxidase</keyword>
<evidence type="ECO:0000256" key="10">
    <source>
        <dbReference type="ARBA" id="ARBA00038489"/>
    </source>
</evidence>
<comment type="similarity">
    <text evidence="10">Belongs to the peroxiredoxin family. BCP/PrxQ subfamily.</text>
</comment>
<dbReference type="GO" id="GO:0034599">
    <property type="term" value="P:cellular response to oxidative stress"/>
    <property type="evidence" value="ECO:0007669"/>
    <property type="project" value="TreeGrafter"/>
</dbReference>
<evidence type="ECO:0000256" key="11">
    <source>
        <dbReference type="ARBA" id="ARBA00049091"/>
    </source>
</evidence>
<dbReference type="InterPro" id="IPR000866">
    <property type="entry name" value="AhpC/TSA"/>
</dbReference>
<dbReference type="RefSeq" id="WP_126351395.1">
    <property type="nucleotide sequence ID" value="NZ_CP086380.1"/>
</dbReference>
<dbReference type="PIRSF" id="PIRSF000239">
    <property type="entry name" value="AHPC"/>
    <property type="match status" value="1"/>
</dbReference>
<gene>
    <name evidence="14" type="ORF">EJ104_03620</name>
</gene>
<organism evidence="14 15">
    <name type="scientific">Deinococcus radiophilus</name>
    <dbReference type="NCBI Taxonomy" id="32062"/>
    <lineage>
        <taxon>Bacteria</taxon>
        <taxon>Thermotogati</taxon>
        <taxon>Deinococcota</taxon>
        <taxon>Deinococci</taxon>
        <taxon>Deinococcales</taxon>
        <taxon>Deinococcaceae</taxon>
        <taxon>Deinococcus</taxon>
    </lineage>
</organism>
<evidence type="ECO:0000256" key="2">
    <source>
        <dbReference type="ARBA" id="ARBA00011245"/>
    </source>
</evidence>
<feature type="domain" description="Thioredoxin" evidence="13">
    <location>
        <begin position="3"/>
        <end position="153"/>
    </location>
</feature>
<evidence type="ECO:0000259" key="13">
    <source>
        <dbReference type="PROSITE" id="PS51352"/>
    </source>
</evidence>
<name>A0A3S0I7X5_9DEIO</name>
<dbReference type="InterPro" id="IPR036249">
    <property type="entry name" value="Thioredoxin-like_sf"/>
</dbReference>
<comment type="catalytic activity">
    <reaction evidence="11">
        <text>a hydroperoxide + [thioredoxin]-dithiol = an alcohol + [thioredoxin]-disulfide + H2O</text>
        <dbReference type="Rhea" id="RHEA:62620"/>
        <dbReference type="Rhea" id="RHEA-COMP:10698"/>
        <dbReference type="Rhea" id="RHEA-COMP:10700"/>
        <dbReference type="ChEBI" id="CHEBI:15377"/>
        <dbReference type="ChEBI" id="CHEBI:29950"/>
        <dbReference type="ChEBI" id="CHEBI:30879"/>
        <dbReference type="ChEBI" id="CHEBI:35924"/>
        <dbReference type="ChEBI" id="CHEBI:50058"/>
        <dbReference type="EC" id="1.11.1.24"/>
    </reaction>
</comment>
<dbReference type="Proteomes" id="UP000277766">
    <property type="component" value="Unassembled WGS sequence"/>
</dbReference>
<dbReference type="InterPro" id="IPR013766">
    <property type="entry name" value="Thioredoxin_domain"/>
</dbReference>
<dbReference type="InterPro" id="IPR024706">
    <property type="entry name" value="Peroxiredoxin_AhpC-typ"/>
</dbReference>
<dbReference type="PANTHER" id="PTHR42801">
    <property type="entry name" value="THIOREDOXIN-DEPENDENT PEROXIDE REDUCTASE"/>
    <property type="match status" value="1"/>
</dbReference>
<protein>
    <recommendedName>
        <fullName evidence="3">thioredoxin-dependent peroxiredoxin</fullName>
        <ecNumber evidence="3">1.11.1.24</ecNumber>
    </recommendedName>
    <alternativeName>
        <fullName evidence="9">Thioredoxin peroxidase</fullName>
    </alternativeName>
</protein>
<keyword evidence="15" id="KW-1185">Reference proteome</keyword>
<evidence type="ECO:0000256" key="4">
    <source>
        <dbReference type="ARBA" id="ARBA00022559"/>
    </source>
</evidence>
<dbReference type="SUPFAM" id="SSF52833">
    <property type="entry name" value="Thioredoxin-like"/>
    <property type="match status" value="1"/>
</dbReference>
<evidence type="ECO:0000313" key="15">
    <source>
        <dbReference type="Proteomes" id="UP000277766"/>
    </source>
</evidence>
<evidence type="ECO:0000256" key="3">
    <source>
        <dbReference type="ARBA" id="ARBA00013017"/>
    </source>
</evidence>
<evidence type="ECO:0000256" key="1">
    <source>
        <dbReference type="ARBA" id="ARBA00003330"/>
    </source>
</evidence>
<dbReference type="GO" id="GO:0045454">
    <property type="term" value="P:cell redox homeostasis"/>
    <property type="evidence" value="ECO:0007669"/>
    <property type="project" value="TreeGrafter"/>
</dbReference>
<dbReference type="Pfam" id="PF00578">
    <property type="entry name" value="AhpC-TSA"/>
    <property type="match status" value="1"/>
</dbReference>
<evidence type="ECO:0000256" key="6">
    <source>
        <dbReference type="ARBA" id="ARBA00023002"/>
    </source>
</evidence>
<dbReference type="CDD" id="cd03017">
    <property type="entry name" value="PRX_BCP"/>
    <property type="match status" value="1"/>
</dbReference>
<evidence type="ECO:0000256" key="8">
    <source>
        <dbReference type="ARBA" id="ARBA00023284"/>
    </source>
</evidence>
<dbReference type="InterPro" id="IPR050924">
    <property type="entry name" value="Peroxiredoxin_BCP/PrxQ"/>
</dbReference>
<evidence type="ECO:0000313" key="14">
    <source>
        <dbReference type="EMBL" id="RTR29484.1"/>
    </source>
</evidence>
<comment type="function">
    <text evidence="1">Thiol-specific peroxidase that catalyzes the reduction of hydrogen peroxide and organic hydroperoxides to water and alcohols, respectively. Plays a role in cell protection against oxidative stress by detoxifying peroxides and as sensor of hydrogen peroxide-mediated signaling events.</text>
</comment>
<sequence length="154" mass="16168">MKPVLGQPAPEFSATSDDGRTVSLAGLRGRWAVLYFYPKASSPGCSTEAQRFEHSLPQFAALGAEVIGISTDGAAGQAAFRAKCGLSFALLPDTDKTICRTYGVMGGLTGLVGLPGRASFVIDPAGVLVYQRHDLNHTVHVPGALQALRQAQAR</sequence>
<accession>A0A3S0I7X5</accession>
<dbReference type="EC" id="1.11.1.24" evidence="3"/>
<comment type="subunit">
    <text evidence="2">Monomer.</text>
</comment>
<dbReference type="PROSITE" id="PS51352">
    <property type="entry name" value="THIOREDOXIN_2"/>
    <property type="match status" value="1"/>
</dbReference>
<proteinExistence type="inferred from homology"/>
<dbReference type="OrthoDB" id="69195at2"/>
<evidence type="ECO:0000256" key="9">
    <source>
        <dbReference type="ARBA" id="ARBA00032824"/>
    </source>
</evidence>
<keyword evidence="7" id="KW-1015">Disulfide bond</keyword>
<comment type="caution">
    <text evidence="14">The sequence shown here is derived from an EMBL/GenBank/DDBJ whole genome shotgun (WGS) entry which is preliminary data.</text>
</comment>
<reference evidence="14 15" key="1">
    <citation type="submission" date="2018-12" db="EMBL/GenBank/DDBJ databases">
        <title>Deinococcus radiophilus ATCC 27603 genome sequencing and assembly.</title>
        <authorList>
            <person name="Maclea K.S."/>
            <person name="Maynard C.R."/>
        </authorList>
    </citation>
    <scope>NUCLEOTIDE SEQUENCE [LARGE SCALE GENOMIC DNA]</scope>
    <source>
        <strain evidence="14 15">ATCC 27603</strain>
    </source>
</reference>
<keyword evidence="6" id="KW-0560">Oxidoreductase</keyword>
<evidence type="ECO:0000256" key="12">
    <source>
        <dbReference type="PIRSR" id="PIRSR000239-1"/>
    </source>
</evidence>
<dbReference type="AlphaFoldDB" id="A0A3S0I7X5"/>